<dbReference type="AlphaFoldDB" id="A0A3N1KZR4"/>
<dbReference type="PANTHER" id="PTHR15887:SF1">
    <property type="entry name" value="TRANSMEMBRANE PROTEIN 69"/>
    <property type="match status" value="1"/>
</dbReference>
<evidence type="ECO:0000313" key="3">
    <source>
        <dbReference type="Proteomes" id="UP000278222"/>
    </source>
</evidence>
<dbReference type="InterPro" id="IPR021836">
    <property type="entry name" value="DUF3429"/>
</dbReference>
<sequence>MPRSHAARPNLADVPRPALILGFLGLIPFVAGAAGAWVLEAGQAGLAIPLQFFYASAVLSFLGAVHWGLAIGDFGPEPNGTSWGRLGWSVIPALAGWLLTALEFEPVTMGTALTIAFPIVLVADIVATRRGLAPDWYPALRIPLTVIATLALAASTLRFVFPPGA</sequence>
<comment type="caution">
    <text evidence="2">The sequence shown here is derived from an EMBL/GenBank/DDBJ whole genome shotgun (WGS) entry which is preliminary data.</text>
</comment>
<dbReference type="EMBL" id="RJKX01000015">
    <property type="protein sequence ID" value="ROP84279.1"/>
    <property type="molecule type" value="Genomic_DNA"/>
</dbReference>
<dbReference type="Proteomes" id="UP000278222">
    <property type="component" value="Unassembled WGS sequence"/>
</dbReference>
<accession>A0A3N1KZR4</accession>
<dbReference type="OrthoDB" id="5297436at2"/>
<dbReference type="Pfam" id="PF11911">
    <property type="entry name" value="DUF3429"/>
    <property type="match status" value="1"/>
</dbReference>
<keyword evidence="1" id="KW-0472">Membrane</keyword>
<feature type="transmembrane region" description="Helical" evidence="1">
    <location>
        <begin position="108"/>
        <end position="127"/>
    </location>
</feature>
<proteinExistence type="predicted"/>
<dbReference type="PANTHER" id="PTHR15887">
    <property type="entry name" value="TRANSMEMBRANE PROTEIN 69"/>
    <property type="match status" value="1"/>
</dbReference>
<keyword evidence="3" id="KW-1185">Reference proteome</keyword>
<keyword evidence="1" id="KW-1133">Transmembrane helix</keyword>
<name>A0A3N1KZR4_9PROT</name>
<feature type="transmembrane region" description="Helical" evidence="1">
    <location>
        <begin position="20"/>
        <end position="39"/>
    </location>
</feature>
<keyword evidence="1" id="KW-0812">Transmembrane</keyword>
<feature type="transmembrane region" description="Helical" evidence="1">
    <location>
        <begin position="51"/>
        <end position="71"/>
    </location>
</feature>
<evidence type="ECO:0000256" key="1">
    <source>
        <dbReference type="SAM" id="Phobius"/>
    </source>
</evidence>
<protein>
    <submittedName>
        <fullName evidence="2">Uncharacterized protein DUF3429</fullName>
    </submittedName>
</protein>
<evidence type="ECO:0000313" key="2">
    <source>
        <dbReference type="EMBL" id="ROP84279.1"/>
    </source>
</evidence>
<reference evidence="2 3" key="1">
    <citation type="submission" date="2018-11" db="EMBL/GenBank/DDBJ databases">
        <title>Genomic Encyclopedia of Type Strains, Phase IV (KMG-IV): sequencing the most valuable type-strain genomes for metagenomic binning, comparative biology and taxonomic classification.</title>
        <authorList>
            <person name="Goeker M."/>
        </authorList>
    </citation>
    <scope>NUCLEOTIDE SEQUENCE [LARGE SCALE GENOMIC DNA]</scope>
    <source>
        <strain evidence="2 3">DSM 5900</strain>
    </source>
</reference>
<gene>
    <name evidence="2" type="ORF">EDC65_3629</name>
</gene>
<organism evidence="2 3">
    <name type="scientific">Stella humosa</name>
    <dbReference type="NCBI Taxonomy" id="94"/>
    <lineage>
        <taxon>Bacteria</taxon>
        <taxon>Pseudomonadati</taxon>
        <taxon>Pseudomonadota</taxon>
        <taxon>Alphaproteobacteria</taxon>
        <taxon>Rhodospirillales</taxon>
        <taxon>Stellaceae</taxon>
        <taxon>Stella</taxon>
    </lineage>
</organism>
<feature type="transmembrane region" description="Helical" evidence="1">
    <location>
        <begin position="139"/>
        <end position="161"/>
    </location>
</feature>
<dbReference type="RefSeq" id="WP_123692084.1">
    <property type="nucleotide sequence ID" value="NZ_AP019700.1"/>
</dbReference>